<evidence type="ECO:0000256" key="5">
    <source>
        <dbReference type="ARBA" id="ARBA00022679"/>
    </source>
</evidence>
<gene>
    <name evidence="15" type="ORF">JTE90_029545</name>
</gene>
<keyword evidence="5 12" id="KW-0808">Transferase</keyword>
<evidence type="ECO:0000256" key="4">
    <source>
        <dbReference type="ARBA" id="ARBA00022676"/>
    </source>
</evidence>
<evidence type="ECO:0000256" key="3">
    <source>
        <dbReference type="ARBA" id="ARBA00008919"/>
    </source>
</evidence>
<accession>A0AAV6VDS1</accession>
<dbReference type="InterPro" id="IPR001503">
    <property type="entry name" value="Glyco_trans_10"/>
</dbReference>
<evidence type="ECO:0000256" key="9">
    <source>
        <dbReference type="ARBA" id="ARBA00023034"/>
    </source>
</evidence>
<dbReference type="EMBL" id="JAFNEN010000114">
    <property type="protein sequence ID" value="KAG8193811.1"/>
    <property type="molecule type" value="Genomic_DNA"/>
</dbReference>
<comment type="subcellular location">
    <subcellularLocation>
        <location evidence="1 12">Golgi apparatus</location>
        <location evidence="1 12">Golgi stack membrane</location>
        <topology evidence="1 12">Single-pass type II membrane protein</topology>
    </subcellularLocation>
</comment>
<keyword evidence="16" id="KW-1185">Reference proteome</keyword>
<feature type="domain" description="Fucosyltransferase N-terminal" evidence="14">
    <location>
        <begin position="74"/>
        <end position="177"/>
    </location>
</feature>
<keyword evidence="9 12" id="KW-0333">Golgi apparatus</keyword>
<keyword evidence="6 12" id="KW-0812">Transmembrane</keyword>
<dbReference type="FunFam" id="3.40.50.11660:FF:000006">
    <property type="entry name" value="Alpha-(1,3)-fucosyltransferase C"/>
    <property type="match status" value="1"/>
</dbReference>
<keyword evidence="10 12" id="KW-0472">Membrane</keyword>
<name>A0AAV6VDS1_9ARAC</name>
<evidence type="ECO:0000259" key="14">
    <source>
        <dbReference type="Pfam" id="PF17039"/>
    </source>
</evidence>
<dbReference type="PANTHER" id="PTHR48438:SF1">
    <property type="entry name" value="ALPHA-(1,3)-FUCOSYLTRANSFERASE C-RELATED"/>
    <property type="match status" value="1"/>
</dbReference>
<organism evidence="15 16">
    <name type="scientific">Oedothorax gibbosus</name>
    <dbReference type="NCBI Taxonomy" id="931172"/>
    <lineage>
        <taxon>Eukaryota</taxon>
        <taxon>Metazoa</taxon>
        <taxon>Ecdysozoa</taxon>
        <taxon>Arthropoda</taxon>
        <taxon>Chelicerata</taxon>
        <taxon>Arachnida</taxon>
        <taxon>Araneae</taxon>
        <taxon>Araneomorphae</taxon>
        <taxon>Entelegynae</taxon>
        <taxon>Araneoidea</taxon>
        <taxon>Linyphiidae</taxon>
        <taxon>Erigoninae</taxon>
        <taxon>Oedothorax</taxon>
    </lineage>
</organism>
<dbReference type="InterPro" id="IPR031481">
    <property type="entry name" value="Glyco_tran_10_N"/>
</dbReference>
<dbReference type="GO" id="GO:0032580">
    <property type="term" value="C:Golgi cisterna membrane"/>
    <property type="evidence" value="ECO:0007669"/>
    <property type="project" value="UniProtKB-SubCell"/>
</dbReference>
<feature type="transmembrane region" description="Helical" evidence="12">
    <location>
        <begin position="12"/>
        <end position="37"/>
    </location>
</feature>
<evidence type="ECO:0000256" key="10">
    <source>
        <dbReference type="ARBA" id="ARBA00023136"/>
    </source>
</evidence>
<evidence type="ECO:0000256" key="2">
    <source>
        <dbReference type="ARBA" id="ARBA00004922"/>
    </source>
</evidence>
<keyword evidence="4 12" id="KW-0328">Glycosyltransferase</keyword>
<dbReference type="SUPFAM" id="SSF53756">
    <property type="entry name" value="UDP-Glycosyltransferase/glycogen phosphorylase"/>
    <property type="match status" value="1"/>
</dbReference>
<dbReference type="PANTHER" id="PTHR48438">
    <property type="entry name" value="ALPHA-(1,3)-FUCOSYLTRANSFERASE C-RELATED"/>
    <property type="match status" value="1"/>
</dbReference>
<keyword evidence="8 12" id="KW-1133">Transmembrane helix</keyword>
<dbReference type="AlphaFoldDB" id="A0AAV6VDS1"/>
<evidence type="ECO:0000256" key="12">
    <source>
        <dbReference type="RuleBase" id="RU003832"/>
    </source>
</evidence>
<evidence type="ECO:0000259" key="13">
    <source>
        <dbReference type="Pfam" id="PF00852"/>
    </source>
</evidence>
<dbReference type="InterPro" id="IPR055270">
    <property type="entry name" value="Glyco_tran_10_C"/>
</dbReference>
<reference evidence="15 16" key="1">
    <citation type="journal article" date="2022" name="Nat. Ecol. Evol.">
        <title>A masculinizing supergene underlies an exaggerated male reproductive morph in a spider.</title>
        <authorList>
            <person name="Hendrickx F."/>
            <person name="De Corte Z."/>
            <person name="Sonet G."/>
            <person name="Van Belleghem S.M."/>
            <person name="Kostlbacher S."/>
            <person name="Vangestel C."/>
        </authorList>
    </citation>
    <scope>NUCLEOTIDE SEQUENCE [LARGE SCALE GENOMIC DNA]</scope>
    <source>
        <strain evidence="15">W744_W776</strain>
    </source>
</reference>
<evidence type="ECO:0000256" key="8">
    <source>
        <dbReference type="ARBA" id="ARBA00022989"/>
    </source>
</evidence>
<keyword evidence="7" id="KW-0735">Signal-anchor</keyword>
<dbReference type="GO" id="GO:0008417">
    <property type="term" value="F:fucosyltransferase activity"/>
    <property type="evidence" value="ECO:0007669"/>
    <property type="project" value="InterPro"/>
</dbReference>
<sequence>MPRKSRSIFKVLGLRRILALIGVTILTFIASHLWLLWLEMKTAKAQETTTMDPWIKKHWNHVKILTESVNLMQASKTILLWTKFFGVTNYVPEYTSLGCPVQKCFVTSNRDYLNKSDAVIFHLRDMNVDDMPPWRIQSQIWILLHHESPPHTPDILKNMGEMFNWTATYRYDSEIFLSPVVRKMDKEVSVAQHHNRYKKKMVAWLVSNCHTPSKREDFVEELQKHIPVDIYGTCGTMLCMPKMSDECYNRLSKTYRFYLSFENSICKDYVTEKFFNILGTNMVPVVMGGANYTVVAPPNSFIDALSFETPSDLARFLLQVAKDDKKYDSYFVWKKSYQLYSEHYVCDICKKLYEPKIKHSVYLNISNWWFQDANCRSWTPTHN</sequence>
<evidence type="ECO:0000256" key="1">
    <source>
        <dbReference type="ARBA" id="ARBA00004447"/>
    </source>
</evidence>
<dbReference type="Gene3D" id="3.40.50.11660">
    <property type="entry name" value="Glycosyl transferase family 10, C-terminal domain"/>
    <property type="match status" value="1"/>
</dbReference>
<dbReference type="Pfam" id="PF00852">
    <property type="entry name" value="Glyco_transf_10"/>
    <property type="match status" value="1"/>
</dbReference>
<keyword evidence="11" id="KW-0325">Glycoprotein</keyword>
<evidence type="ECO:0000256" key="11">
    <source>
        <dbReference type="ARBA" id="ARBA00023180"/>
    </source>
</evidence>
<comment type="pathway">
    <text evidence="2">Protein modification; protein glycosylation.</text>
</comment>
<protein>
    <recommendedName>
        <fullName evidence="12">Fucosyltransferase</fullName>
        <ecNumber evidence="12">2.4.1.-</ecNumber>
    </recommendedName>
</protein>
<dbReference type="Proteomes" id="UP000827092">
    <property type="component" value="Unassembled WGS sequence"/>
</dbReference>
<proteinExistence type="inferred from homology"/>
<dbReference type="InterPro" id="IPR038577">
    <property type="entry name" value="GT10-like_C_sf"/>
</dbReference>
<feature type="domain" description="Fucosyltransferase C-terminal" evidence="13">
    <location>
        <begin position="197"/>
        <end position="368"/>
    </location>
</feature>
<dbReference type="EC" id="2.4.1.-" evidence="12"/>
<comment type="similarity">
    <text evidence="3 12">Belongs to the glycosyltransferase 10 family.</text>
</comment>
<evidence type="ECO:0000256" key="7">
    <source>
        <dbReference type="ARBA" id="ARBA00022968"/>
    </source>
</evidence>
<evidence type="ECO:0000313" key="15">
    <source>
        <dbReference type="EMBL" id="KAG8193811.1"/>
    </source>
</evidence>
<evidence type="ECO:0000313" key="16">
    <source>
        <dbReference type="Proteomes" id="UP000827092"/>
    </source>
</evidence>
<comment type="caution">
    <text evidence="15">The sequence shown here is derived from an EMBL/GenBank/DDBJ whole genome shotgun (WGS) entry which is preliminary data.</text>
</comment>
<dbReference type="Pfam" id="PF17039">
    <property type="entry name" value="Glyco_tran_10_N"/>
    <property type="match status" value="1"/>
</dbReference>
<evidence type="ECO:0000256" key="6">
    <source>
        <dbReference type="ARBA" id="ARBA00022692"/>
    </source>
</evidence>